<dbReference type="Pfam" id="PF03328">
    <property type="entry name" value="HpcH_HpaI"/>
    <property type="match status" value="1"/>
</dbReference>
<dbReference type="EMBL" id="JBHRSV010000009">
    <property type="protein sequence ID" value="MFC2925802.1"/>
    <property type="molecule type" value="Genomic_DNA"/>
</dbReference>
<sequence length="287" mass="30147">MSESEVIQTRRPAFLRSALFVPASRPSAIEKAAGSGADLLMLDLEDAVGEGGKAEAREAVGTAISLWRGAGMRAAIRINGTDTPHWRADLDAASAADFIVIPKVDGVADLEAVREAAPDGPPLIAMIETPHAVMSLPALMASAEGFGLAGLIAGTNDLAKALRLTDDRTRTGLVPHLAAMVLAARSAGLFVLDGVYNAYRDDEGFALEAHQGRALGFDGKSLIHPAQVGLANRAFGPTPGEIERARAILKAFENAPGKGAIAFEGEMIEQLHRERAQALIRSVESRS</sequence>
<feature type="domain" description="HpcH/HpaI aldolase/citrate lyase" evidence="5">
    <location>
        <begin position="16"/>
        <end position="225"/>
    </location>
</feature>
<protein>
    <submittedName>
        <fullName evidence="6">HpcH/HpaI aldolase/citrate lyase family protein</fullName>
    </submittedName>
</protein>
<proteinExistence type="inferred from homology"/>
<dbReference type="InterPro" id="IPR005000">
    <property type="entry name" value="Aldolase/citrate-lyase_domain"/>
</dbReference>
<evidence type="ECO:0000313" key="6">
    <source>
        <dbReference type="EMBL" id="MFC2925802.1"/>
    </source>
</evidence>
<comment type="cofactor">
    <cofactor evidence="1">
        <name>Mg(2+)</name>
        <dbReference type="ChEBI" id="CHEBI:18420"/>
    </cofactor>
</comment>
<dbReference type="GO" id="GO:0016829">
    <property type="term" value="F:lyase activity"/>
    <property type="evidence" value="ECO:0007669"/>
    <property type="project" value="UniProtKB-KW"/>
</dbReference>
<dbReference type="SUPFAM" id="SSF51621">
    <property type="entry name" value="Phosphoenolpyruvate/pyruvate domain"/>
    <property type="match status" value="1"/>
</dbReference>
<keyword evidence="7" id="KW-1185">Reference proteome</keyword>
<keyword evidence="3" id="KW-0479">Metal-binding</keyword>
<evidence type="ECO:0000256" key="4">
    <source>
        <dbReference type="ARBA" id="ARBA00022842"/>
    </source>
</evidence>
<dbReference type="Proteomes" id="UP001595379">
    <property type="component" value="Unassembled WGS sequence"/>
</dbReference>
<organism evidence="6 7">
    <name type="scientific">Hyphobacterium vulgare</name>
    <dbReference type="NCBI Taxonomy" id="1736751"/>
    <lineage>
        <taxon>Bacteria</taxon>
        <taxon>Pseudomonadati</taxon>
        <taxon>Pseudomonadota</taxon>
        <taxon>Alphaproteobacteria</taxon>
        <taxon>Maricaulales</taxon>
        <taxon>Maricaulaceae</taxon>
        <taxon>Hyphobacterium</taxon>
    </lineage>
</organism>
<dbReference type="PIRSF" id="PIRSF015582">
    <property type="entry name" value="Cit_lyase_B"/>
    <property type="match status" value="1"/>
</dbReference>
<evidence type="ECO:0000256" key="1">
    <source>
        <dbReference type="ARBA" id="ARBA00001946"/>
    </source>
</evidence>
<reference evidence="7" key="1">
    <citation type="journal article" date="2019" name="Int. J. Syst. Evol. Microbiol.">
        <title>The Global Catalogue of Microorganisms (GCM) 10K type strain sequencing project: providing services to taxonomists for standard genome sequencing and annotation.</title>
        <authorList>
            <consortium name="The Broad Institute Genomics Platform"/>
            <consortium name="The Broad Institute Genome Sequencing Center for Infectious Disease"/>
            <person name="Wu L."/>
            <person name="Ma J."/>
        </authorList>
    </citation>
    <scope>NUCLEOTIDE SEQUENCE [LARGE SCALE GENOMIC DNA]</scope>
    <source>
        <strain evidence="7">KCTC 52487</strain>
    </source>
</reference>
<keyword evidence="4" id="KW-0460">Magnesium</keyword>
<evidence type="ECO:0000259" key="5">
    <source>
        <dbReference type="Pfam" id="PF03328"/>
    </source>
</evidence>
<gene>
    <name evidence="6" type="ORF">ACFOOR_06760</name>
</gene>
<dbReference type="InterPro" id="IPR040442">
    <property type="entry name" value="Pyrv_kinase-like_dom_sf"/>
</dbReference>
<name>A0ABV6ZWI7_9PROT</name>
<accession>A0ABV6ZWI7</accession>
<evidence type="ECO:0000313" key="7">
    <source>
        <dbReference type="Proteomes" id="UP001595379"/>
    </source>
</evidence>
<keyword evidence="6" id="KW-0456">Lyase</keyword>
<comment type="caution">
    <text evidence="6">The sequence shown here is derived from an EMBL/GenBank/DDBJ whole genome shotgun (WGS) entry which is preliminary data.</text>
</comment>
<dbReference type="InterPro" id="IPR011206">
    <property type="entry name" value="Citrate_lyase_beta/mcl1/mcl2"/>
</dbReference>
<dbReference type="Gene3D" id="3.20.20.60">
    <property type="entry name" value="Phosphoenolpyruvate-binding domains"/>
    <property type="match status" value="1"/>
</dbReference>
<evidence type="ECO:0000256" key="3">
    <source>
        <dbReference type="ARBA" id="ARBA00022723"/>
    </source>
</evidence>
<dbReference type="PANTHER" id="PTHR32308:SF10">
    <property type="entry name" value="CITRATE LYASE SUBUNIT BETA"/>
    <property type="match status" value="1"/>
</dbReference>
<evidence type="ECO:0000256" key="2">
    <source>
        <dbReference type="ARBA" id="ARBA00005568"/>
    </source>
</evidence>
<dbReference type="InterPro" id="IPR015813">
    <property type="entry name" value="Pyrv/PenolPyrv_kinase-like_dom"/>
</dbReference>
<comment type="similarity">
    <text evidence="2">Belongs to the HpcH/HpaI aldolase family.</text>
</comment>
<dbReference type="PANTHER" id="PTHR32308">
    <property type="entry name" value="LYASE BETA SUBUNIT, PUTATIVE (AFU_ORTHOLOGUE AFUA_4G13030)-RELATED"/>
    <property type="match status" value="1"/>
</dbReference>